<name>A0A9X3MVS6_9ACTN</name>
<dbReference type="Gene3D" id="2.60.40.420">
    <property type="entry name" value="Cupredoxins - blue copper proteins"/>
    <property type="match status" value="1"/>
</dbReference>
<gene>
    <name evidence="2" type="ORF">OM076_23785</name>
</gene>
<dbReference type="AlphaFoldDB" id="A0A9X3MVS6"/>
<evidence type="ECO:0000313" key="2">
    <source>
        <dbReference type="EMBL" id="MDA0163317.1"/>
    </source>
</evidence>
<dbReference type="InterPro" id="IPR008972">
    <property type="entry name" value="Cupredoxin"/>
</dbReference>
<accession>A0A9X3MVS6</accession>
<protein>
    <recommendedName>
        <fullName evidence="4">Blue (type 1) copper domain-containing protein</fullName>
    </recommendedName>
</protein>
<proteinExistence type="predicted"/>
<keyword evidence="3" id="KW-1185">Reference proteome</keyword>
<evidence type="ECO:0000256" key="1">
    <source>
        <dbReference type="SAM" id="SignalP"/>
    </source>
</evidence>
<keyword evidence="1" id="KW-0732">Signal</keyword>
<dbReference type="SUPFAM" id="SSF49503">
    <property type="entry name" value="Cupredoxins"/>
    <property type="match status" value="1"/>
</dbReference>
<feature type="signal peptide" evidence="1">
    <location>
        <begin position="1"/>
        <end position="23"/>
    </location>
</feature>
<dbReference type="EMBL" id="JAPDOD010000024">
    <property type="protein sequence ID" value="MDA0163317.1"/>
    <property type="molecule type" value="Genomic_DNA"/>
</dbReference>
<evidence type="ECO:0000313" key="3">
    <source>
        <dbReference type="Proteomes" id="UP001149140"/>
    </source>
</evidence>
<reference evidence="2" key="1">
    <citation type="submission" date="2022-10" db="EMBL/GenBank/DDBJ databases">
        <title>The WGS of Solirubrobacter ginsenosidimutans DSM 21036.</title>
        <authorList>
            <person name="Jiang Z."/>
        </authorList>
    </citation>
    <scope>NUCLEOTIDE SEQUENCE</scope>
    <source>
        <strain evidence="2">DSM 21036</strain>
    </source>
</reference>
<sequence length="175" mass="18007">MTYRSAAVAALGVFAIAAGPASAATPKKNTITAVGGMQVKANQYVQDAQHWDADSYDVKSGDTVTLRDKSTGGQPHSLSLVKKLPKTAAQIMGCEACGPLMAAHEANPETGEVGKAVVEAGGDGFDTGGDKTAAGDSIYLPPKGKVSFKVTAKKGTTLNFICAVHPWMIGTIKVK</sequence>
<dbReference type="RefSeq" id="WP_270042561.1">
    <property type="nucleotide sequence ID" value="NZ_JAPDOD010000024.1"/>
</dbReference>
<feature type="chain" id="PRO_5040719829" description="Blue (type 1) copper domain-containing protein" evidence="1">
    <location>
        <begin position="24"/>
        <end position="175"/>
    </location>
</feature>
<organism evidence="2 3">
    <name type="scientific">Solirubrobacter ginsenosidimutans</name>
    <dbReference type="NCBI Taxonomy" id="490573"/>
    <lineage>
        <taxon>Bacteria</taxon>
        <taxon>Bacillati</taxon>
        <taxon>Actinomycetota</taxon>
        <taxon>Thermoleophilia</taxon>
        <taxon>Solirubrobacterales</taxon>
        <taxon>Solirubrobacteraceae</taxon>
        <taxon>Solirubrobacter</taxon>
    </lineage>
</organism>
<dbReference type="Proteomes" id="UP001149140">
    <property type="component" value="Unassembled WGS sequence"/>
</dbReference>
<evidence type="ECO:0008006" key="4">
    <source>
        <dbReference type="Google" id="ProtNLM"/>
    </source>
</evidence>
<comment type="caution">
    <text evidence="2">The sequence shown here is derived from an EMBL/GenBank/DDBJ whole genome shotgun (WGS) entry which is preliminary data.</text>
</comment>